<feature type="domain" description="RNA polymerase sigma factor 70 region 4 type 2" evidence="6">
    <location>
        <begin position="118"/>
        <end position="168"/>
    </location>
</feature>
<dbReference type="Proteomes" id="UP000190852">
    <property type="component" value="Unassembled WGS sequence"/>
</dbReference>
<dbReference type="SUPFAM" id="SSF88946">
    <property type="entry name" value="Sigma2 domain of RNA polymerase sigma factors"/>
    <property type="match status" value="1"/>
</dbReference>
<keyword evidence="4" id="KW-0804">Transcription</keyword>
<dbReference type="NCBIfam" id="TIGR02985">
    <property type="entry name" value="Sig70_bacteroi1"/>
    <property type="match status" value="1"/>
</dbReference>
<gene>
    <name evidence="7" type="ORF">SAMN05660349_02066</name>
</gene>
<dbReference type="PANTHER" id="PTHR43133:SF46">
    <property type="entry name" value="RNA POLYMERASE SIGMA-70 FACTOR ECF SUBFAMILY"/>
    <property type="match status" value="1"/>
</dbReference>
<dbReference type="PANTHER" id="PTHR43133">
    <property type="entry name" value="RNA POLYMERASE ECF-TYPE SIGMA FACTO"/>
    <property type="match status" value="1"/>
</dbReference>
<dbReference type="Gene3D" id="1.10.10.10">
    <property type="entry name" value="Winged helix-like DNA-binding domain superfamily/Winged helix DNA-binding domain"/>
    <property type="match status" value="1"/>
</dbReference>
<dbReference type="AlphaFoldDB" id="A0A1T5CT79"/>
<protein>
    <submittedName>
        <fullName evidence="7">RNA polymerase sigma-70 factor, ECF subfamily</fullName>
    </submittedName>
</protein>
<dbReference type="InterPro" id="IPR036388">
    <property type="entry name" value="WH-like_DNA-bd_sf"/>
</dbReference>
<dbReference type="InterPro" id="IPR014327">
    <property type="entry name" value="RNA_pol_sigma70_bacteroid"/>
</dbReference>
<keyword evidence="8" id="KW-1185">Reference proteome</keyword>
<dbReference type="InterPro" id="IPR013324">
    <property type="entry name" value="RNA_pol_sigma_r3/r4-like"/>
</dbReference>
<dbReference type="EMBL" id="FUYQ01000014">
    <property type="protein sequence ID" value="SKB62695.1"/>
    <property type="molecule type" value="Genomic_DNA"/>
</dbReference>
<name>A0A1T5CT79_9BACT</name>
<dbReference type="InterPro" id="IPR013325">
    <property type="entry name" value="RNA_pol_sigma_r2"/>
</dbReference>
<dbReference type="RefSeq" id="WP_079683570.1">
    <property type="nucleotide sequence ID" value="NZ_FUYQ01000014.1"/>
</dbReference>
<dbReference type="Pfam" id="PF04542">
    <property type="entry name" value="Sigma70_r2"/>
    <property type="match status" value="1"/>
</dbReference>
<dbReference type="InterPro" id="IPR014284">
    <property type="entry name" value="RNA_pol_sigma-70_dom"/>
</dbReference>
<dbReference type="InterPro" id="IPR007627">
    <property type="entry name" value="RNA_pol_sigma70_r2"/>
</dbReference>
<dbReference type="GO" id="GO:0006352">
    <property type="term" value="P:DNA-templated transcription initiation"/>
    <property type="evidence" value="ECO:0007669"/>
    <property type="project" value="InterPro"/>
</dbReference>
<dbReference type="SUPFAM" id="SSF88659">
    <property type="entry name" value="Sigma3 and sigma4 domains of RNA polymerase sigma factors"/>
    <property type="match status" value="1"/>
</dbReference>
<evidence type="ECO:0000313" key="7">
    <source>
        <dbReference type="EMBL" id="SKB62695.1"/>
    </source>
</evidence>
<proteinExistence type="inferred from homology"/>
<evidence type="ECO:0000259" key="5">
    <source>
        <dbReference type="Pfam" id="PF04542"/>
    </source>
</evidence>
<dbReference type="NCBIfam" id="TIGR02937">
    <property type="entry name" value="sigma70-ECF"/>
    <property type="match status" value="1"/>
</dbReference>
<evidence type="ECO:0000259" key="6">
    <source>
        <dbReference type="Pfam" id="PF08281"/>
    </source>
</evidence>
<reference evidence="8" key="1">
    <citation type="submission" date="2017-02" db="EMBL/GenBank/DDBJ databases">
        <authorList>
            <person name="Varghese N."/>
            <person name="Submissions S."/>
        </authorList>
    </citation>
    <scope>NUCLEOTIDE SEQUENCE [LARGE SCALE GENOMIC DNA]</scope>
    <source>
        <strain evidence="8">DSM 24967</strain>
    </source>
</reference>
<sequence length="182" mass="21599">MDAKEDDIFLLKLISKGNEQAFKLLFETYFTPLCRFVRLYVKEGTQAEEIVLEVFENVWELREILHIKVTFKAYLFQSARNRALNYIRNNEKFIWMNDMSIFNFAETDSKLEEQELLNLIEEAICSLPEKCEVVFRKSRFENLSNKEIANEMGITVKTVEAQITKALKYIKEYLGDSYSFLW</sequence>
<keyword evidence="3" id="KW-0731">Sigma factor</keyword>
<evidence type="ECO:0000256" key="2">
    <source>
        <dbReference type="ARBA" id="ARBA00023015"/>
    </source>
</evidence>
<dbReference type="GO" id="GO:0016987">
    <property type="term" value="F:sigma factor activity"/>
    <property type="evidence" value="ECO:0007669"/>
    <property type="project" value="UniProtKB-KW"/>
</dbReference>
<evidence type="ECO:0000256" key="3">
    <source>
        <dbReference type="ARBA" id="ARBA00023082"/>
    </source>
</evidence>
<comment type="similarity">
    <text evidence="1">Belongs to the sigma-70 factor family. ECF subfamily.</text>
</comment>
<keyword evidence="2" id="KW-0805">Transcription regulation</keyword>
<feature type="domain" description="RNA polymerase sigma-70 region 2" evidence="5">
    <location>
        <begin position="25"/>
        <end position="91"/>
    </location>
</feature>
<evidence type="ECO:0000313" key="8">
    <source>
        <dbReference type="Proteomes" id="UP000190852"/>
    </source>
</evidence>
<dbReference type="GO" id="GO:0003677">
    <property type="term" value="F:DNA binding"/>
    <property type="evidence" value="ECO:0007669"/>
    <property type="project" value="InterPro"/>
</dbReference>
<dbReference type="Gene3D" id="1.10.1740.10">
    <property type="match status" value="1"/>
</dbReference>
<dbReference type="InterPro" id="IPR013249">
    <property type="entry name" value="RNA_pol_sigma70_r4_t2"/>
</dbReference>
<accession>A0A1T5CT79</accession>
<dbReference type="Pfam" id="PF08281">
    <property type="entry name" value="Sigma70_r4_2"/>
    <property type="match status" value="1"/>
</dbReference>
<organism evidence="7 8">
    <name type="scientific">Parabacteroides chartae</name>
    <dbReference type="NCBI Taxonomy" id="1037355"/>
    <lineage>
        <taxon>Bacteria</taxon>
        <taxon>Pseudomonadati</taxon>
        <taxon>Bacteroidota</taxon>
        <taxon>Bacteroidia</taxon>
        <taxon>Bacteroidales</taxon>
        <taxon>Tannerellaceae</taxon>
        <taxon>Parabacteroides</taxon>
    </lineage>
</organism>
<evidence type="ECO:0000256" key="4">
    <source>
        <dbReference type="ARBA" id="ARBA00023163"/>
    </source>
</evidence>
<dbReference type="InterPro" id="IPR039425">
    <property type="entry name" value="RNA_pol_sigma-70-like"/>
</dbReference>
<evidence type="ECO:0000256" key="1">
    <source>
        <dbReference type="ARBA" id="ARBA00010641"/>
    </source>
</evidence>